<organism evidence="6 7">
    <name type="scientific">Bifidobacterium oedipodis</name>
    <dbReference type="NCBI Taxonomy" id="2675322"/>
    <lineage>
        <taxon>Bacteria</taxon>
        <taxon>Bacillati</taxon>
        <taxon>Actinomycetota</taxon>
        <taxon>Actinomycetes</taxon>
        <taxon>Bifidobacteriales</taxon>
        <taxon>Bifidobacteriaceae</taxon>
        <taxon>Bifidobacterium</taxon>
    </lineage>
</organism>
<dbReference type="SMART" id="SM00382">
    <property type="entry name" value="AAA"/>
    <property type="match status" value="1"/>
</dbReference>
<dbReference type="PROSITE" id="PS00211">
    <property type="entry name" value="ABC_TRANSPORTER_1"/>
    <property type="match status" value="1"/>
</dbReference>
<keyword evidence="2" id="KW-0547">Nucleotide-binding</keyword>
<dbReference type="GO" id="GO:0005524">
    <property type="term" value="F:ATP binding"/>
    <property type="evidence" value="ECO:0007669"/>
    <property type="project" value="UniProtKB-KW"/>
</dbReference>
<keyword evidence="7" id="KW-1185">Reference proteome</keyword>
<sequence>MVEHQHTESIDAPAVEVVGVKKTYGEGSAQTIAVDGITTQFTRGRFTAIVGPSGSGKTTLLHLMAGLDTPDSGRVIVDGRDIAALPDDTLSDLRRDRIGFIFQDFNLLPYLTAEQNIELPYTLRRQRPDRAAVRRIASELGIAERLDHKPQEMSGGQRQRVAVARALVGRPAVIFADEPTGALDVKSSRQLLAILRSMATDRGQTIIMVTHDPNAAACADRALVVRDGSIAADIMHPTPADVVRALNEGSGTLPSAATGEGNKTPTTYADKQGGTATLSASSKGLGQEMSR</sequence>
<dbReference type="CDD" id="cd03255">
    <property type="entry name" value="ABC_MJ0796_LolCDE_FtsE"/>
    <property type="match status" value="1"/>
</dbReference>
<dbReference type="InterPro" id="IPR003439">
    <property type="entry name" value="ABC_transporter-like_ATP-bd"/>
</dbReference>
<dbReference type="InterPro" id="IPR015854">
    <property type="entry name" value="ABC_transpr_LolD-like"/>
</dbReference>
<protein>
    <submittedName>
        <fullName evidence="6">ABC transporter ATP-binding protein</fullName>
    </submittedName>
</protein>
<evidence type="ECO:0000256" key="2">
    <source>
        <dbReference type="ARBA" id="ARBA00022741"/>
    </source>
</evidence>
<keyword evidence="1" id="KW-0813">Transport</keyword>
<accession>A0A7Y0EQ30</accession>
<evidence type="ECO:0000256" key="1">
    <source>
        <dbReference type="ARBA" id="ARBA00022448"/>
    </source>
</evidence>
<name>A0A7Y0EQ30_9BIFI</name>
<dbReference type="PROSITE" id="PS50893">
    <property type="entry name" value="ABC_TRANSPORTER_2"/>
    <property type="match status" value="1"/>
</dbReference>
<evidence type="ECO:0000313" key="7">
    <source>
        <dbReference type="Proteomes" id="UP000532194"/>
    </source>
</evidence>
<keyword evidence="3 6" id="KW-0067">ATP-binding</keyword>
<proteinExistence type="predicted"/>
<feature type="domain" description="ABC transporter" evidence="5">
    <location>
        <begin position="15"/>
        <end position="252"/>
    </location>
</feature>
<dbReference type="PANTHER" id="PTHR24220">
    <property type="entry name" value="IMPORT ATP-BINDING PROTEIN"/>
    <property type="match status" value="1"/>
</dbReference>
<dbReference type="GO" id="GO:0098796">
    <property type="term" value="C:membrane protein complex"/>
    <property type="evidence" value="ECO:0007669"/>
    <property type="project" value="UniProtKB-ARBA"/>
</dbReference>
<evidence type="ECO:0000256" key="4">
    <source>
        <dbReference type="SAM" id="MobiDB-lite"/>
    </source>
</evidence>
<dbReference type="AlphaFoldDB" id="A0A7Y0EQ30"/>
<dbReference type="GO" id="GO:0016887">
    <property type="term" value="F:ATP hydrolysis activity"/>
    <property type="evidence" value="ECO:0007669"/>
    <property type="project" value="InterPro"/>
</dbReference>
<dbReference type="Pfam" id="PF00005">
    <property type="entry name" value="ABC_tran"/>
    <property type="match status" value="1"/>
</dbReference>
<dbReference type="InterPro" id="IPR027417">
    <property type="entry name" value="P-loop_NTPase"/>
</dbReference>
<dbReference type="SUPFAM" id="SSF52540">
    <property type="entry name" value="P-loop containing nucleoside triphosphate hydrolases"/>
    <property type="match status" value="1"/>
</dbReference>
<feature type="compositionally biased region" description="Polar residues" evidence="4">
    <location>
        <begin position="249"/>
        <end position="284"/>
    </location>
</feature>
<dbReference type="FunFam" id="3.40.50.300:FF:000032">
    <property type="entry name" value="Export ABC transporter ATP-binding protein"/>
    <property type="match status" value="1"/>
</dbReference>
<dbReference type="InterPro" id="IPR003593">
    <property type="entry name" value="AAA+_ATPase"/>
</dbReference>
<dbReference type="RefSeq" id="WP_169172385.1">
    <property type="nucleotide sequence ID" value="NZ_JAAIII010000004.1"/>
</dbReference>
<dbReference type="InterPro" id="IPR017911">
    <property type="entry name" value="MacB-like_ATP-bd"/>
</dbReference>
<evidence type="ECO:0000256" key="3">
    <source>
        <dbReference type="ARBA" id="ARBA00022840"/>
    </source>
</evidence>
<evidence type="ECO:0000259" key="5">
    <source>
        <dbReference type="PROSITE" id="PS50893"/>
    </source>
</evidence>
<evidence type="ECO:0000313" key="6">
    <source>
        <dbReference type="EMBL" id="NMM94364.1"/>
    </source>
</evidence>
<feature type="region of interest" description="Disordered" evidence="4">
    <location>
        <begin position="249"/>
        <end position="291"/>
    </location>
</feature>
<gene>
    <name evidence="6" type="ORF">G1C95_1551</name>
</gene>
<dbReference type="GO" id="GO:0022857">
    <property type="term" value="F:transmembrane transporter activity"/>
    <property type="evidence" value="ECO:0007669"/>
    <property type="project" value="TreeGrafter"/>
</dbReference>
<dbReference type="InterPro" id="IPR017871">
    <property type="entry name" value="ABC_transporter-like_CS"/>
</dbReference>
<dbReference type="Proteomes" id="UP000532194">
    <property type="component" value="Unassembled WGS sequence"/>
</dbReference>
<dbReference type="GO" id="GO:0005886">
    <property type="term" value="C:plasma membrane"/>
    <property type="evidence" value="ECO:0007669"/>
    <property type="project" value="TreeGrafter"/>
</dbReference>
<comment type="caution">
    <text evidence="6">The sequence shown here is derived from an EMBL/GenBank/DDBJ whole genome shotgun (WGS) entry which is preliminary data.</text>
</comment>
<dbReference type="Gene3D" id="3.40.50.300">
    <property type="entry name" value="P-loop containing nucleotide triphosphate hydrolases"/>
    <property type="match status" value="1"/>
</dbReference>
<reference evidence="6 7" key="1">
    <citation type="submission" date="2020-02" db="EMBL/GenBank/DDBJ databases">
        <title>Characterization of phylogenetic diversity of novel bifidobacterial species isolated in Czech ZOOs.</title>
        <authorList>
            <person name="Lugli G.A."/>
            <person name="Vera N.B."/>
            <person name="Ventura M."/>
        </authorList>
    </citation>
    <scope>NUCLEOTIDE SEQUENCE [LARGE SCALE GENOMIC DNA]</scope>
    <source>
        <strain evidence="6 7">DSM 109957</strain>
    </source>
</reference>
<dbReference type="EMBL" id="JAAIII010000004">
    <property type="protein sequence ID" value="NMM94364.1"/>
    <property type="molecule type" value="Genomic_DNA"/>
</dbReference>
<dbReference type="PANTHER" id="PTHR24220:SF685">
    <property type="entry name" value="ABC TRANSPORTER RELATED"/>
    <property type="match status" value="1"/>
</dbReference>